<evidence type="ECO:0000313" key="9">
    <source>
        <dbReference type="Proteomes" id="UP000283210"/>
    </source>
</evidence>
<gene>
    <name evidence="8" type="ORF">OJAV_G00065860</name>
</gene>
<evidence type="ECO:0000256" key="7">
    <source>
        <dbReference type="RuleBase" id="RU000382"/>
    </source>
</evidence>
<dbReference type="AlphaFoldDB" id="A0A3S2N098"/>
<dbReference type="OrthoDB" id="392571at2759"/>
<evidence type="ECO:0008006" key="10">
    <source>
        <dbReference type="Google" id="ProtNLM"/>
    </source>
</evidence>
<evidence type="ECO:0000256" key="5">
    <source>
        <dbReference type="ARBA" id="ARBA00022898"/>
    </source>
</evidence>
<name>A0A3S2N098_ORYJA</name>
<dbReference type="GO" id="GO:0004782">
    <property type="term" value="F:sulfinoalanine decarboxylase activity"/>
    <property type="evidence" value="ECO:0007669"/>
    <property type="project" value="TreeGrafter"/>
</dbReference>
<dbReference type="InterPro" id="IPR002129">
    <property type="entry name" value="PyrdxlP-dep_de-COase"/>
</dbReference>
<evidence type="ECO:0000256" key="6">
    <source>
        <dbReference type="ARBA" id="ARBA00023239"/>
    </source>
</evidence>
<keyword evidence="5 7" id="KW-0663">Pyridoxal phosphate</keyword>
<sequence>MANTSQFSCKASAADGGTLEPALRDLTQPLIDHAEGQLFLNEAFKIIVEEVLRKGTDAKEKVCEWREPDNLALLLDLQLRDKGESQDRLLQRVRDVAKYSIKTSHPHFFNQQFGGVDYHSLAGRFLTEALNTNLFTYEVAPVFVLIETEVLKALRQLVGWSDGDGIFCPGGSTSNMYAMNLARYKLFPEVKTKGMWALPRLAIFPPKGSELY</sequence>
<dbReference type="GO" id="GO:0005737">
    <property type="term" value="C:cytoplasm"/>
    <property type="evidence" value="ECO:0007669"/>
    <property type="project" value="TreeGrafter"/>
</dbReference>
<comment type="cofactor">
    <cofactor evidence="1 7">
        <name>pyridoxal 5'-phosphate</name>
        <dbReference type="ChEBI" id="CHEBI:597326"/>
    </cofactor>
</comment>
<keyword evidence="9" id="KW-1185">Reference proteome</keyword>
<reference evidence="8 9" key="1">
    <citation type="submission" date="2018-11" db="EMBL/GenBank/DDBJ databases">
        <authorList>
            <person name="Lopez-Roques C."/>
            <person name="Donnadieu C."/>
            <person name="Bouchez O."/>
            <person name="Klopp C."/>
            <person name="Cabau C."/>
            <person name="Zahm M."/>
        </authorList>
    </citation>
    <scope>NUCLEOTIDE SEQUENCE [LARGE SCALE GENOMIC DNA]</scope>
    <source>
        <strain evidence="8">RS831</strain>
        <tissue evidence="8">Whole body</tissue>
    </source>
</reference>
<dbReference type="InterPro" id="IPR015421">
    <property type="entry name" value="PyrdxlP-dep_Trfase_major"/>
</dbReference>
<dbReference type="PANTHER" id="PTHR45677:SF8">
    <property type="entry name" value="CYSTEINE SULFINIC ACID DECARBOXYLASE"/>
    <property type="match status" value="1"/>
</dbReference>
<evidence type="ECO:0000313" key="8">
    <source>
        <dbReference type="EMBL" id="RVE70577.1"/>
    </source>
</evidence>
<proteinExistence type="inferred from homology"/>
<evidence type="ECO:0000256" key="1">
    <source>
        <dbReference type="ARBA" id="ARBA00001933"/>
    </source>
</evidence>
<dbReference type="Proteomes" id="UP000283210">
    <property type="component" value="Chromosome 7"/>
</dbReference>
<dbReference type="PANTHER" id="PTHR45677">
    <property type="entry name" value="GLUTAMATE DECARBOXYLASE-RELATED"/>
    <property type="match status" value="1"/>
</dbReference>
<keyword evidence="6 7" id="KW-0456">Lyase</keyword>
<keyword evidence="4" id="KW-0210">Decarboxylase</keyword>
<accession>A0A3S2N098</accession>
<reference evidence="8 9" key="2">
    <citation type="submission" date="2019-01" db="EMBL/GenBank/DDBJ databases">
        <title>A chromosome length genome reference of the Java medaka (oryzias javanicus).</title>
        <authorList>
            <person name="Herpin A."/>
            <person name="Takehana Y."/>
            <person name="Naruse K."/>
            <person name="Ansai S."/>
            <person name="Kawaguchi M."/>
        </authorList>
    </citation>
    <scope>NUCLEOTIDE SEQUENCE [LARGE SCALE GENOMIC DNA]</scope>
    <source>
        <strain evidence="8">RS831</strain>
        <tissue evidence="8">Whole body</tissue>
    </source>
</reference>
<dbReference type="Gene3D" id="3.40.640.10">
    <property type="entry name" value="Type I PLP-dependent aspartate aminotransferase-like (Major domain)"/>
    <property type="match status" value="1"/>
</dbReference>
<dbReference type="Gene3D" id="3.90.1150.170">
    <property type="match status" value="1"/>
</dbReference>
<dbReference type="EMBL" id="CM012443">
    <property type="protein sequence ID" value="RVE70577.1"/>
    <property type="molecule type" value="Genomic_DNA"/>
</dbReference>
<protein>
    <recommendedName>
        <fullName evidence="10">Cysteine sulfinic acid decarboxylase</fullName>
    </recommendedName>
</protein>
<comment type="similarity">
    <text evidence="2 7">Belongs to the group II decarboxylase family.</text>
</comment>
<dbReference type="GO" id="GO:0030170">
    <property type="term" value="F:pyridoxal phosphate binding"/>
    <property type="evidence" value="ECO:0007669"/>
    <property type="project" value="InterPro"/>
</dbReference>
<dbReference type="Pfam" id="PF00282">
    <property type="entry name" value="Pyridoxal_deC"/>
    <property type="match status" value="1"/>
</dbReference>
<dbReference type="SUPFAM" id="SSF53383">
    <property type="entry name" value="PLP-dependent transferases"/>
    <property type="match status" value="1"/>
</dbReference>
<dbReference type="GO" id="GO:0042412">
    <property type="term" value="P:taurine biosynthetic process"/>
    <property type="evidence" value="ECO:0007669"/>
    <property type="project" value="TreeGrafter"/>
</dbReference>
<dbReference type="InterPro" id="IPR015424">
    <property type="entry name" value="PyrdxlP-dep_Trfase"/>
</dbReference>
<organism evidence="8 9">
    <name type="scientific">Oryzias javanicus</name>
    <name type="common">Javanese ricefish</name>
    <name type="synonym">Aplocheilus javanicus</name>
    <dbReference type="NCBI Taxonomy" id="123683"/>
    <lineage>
        <taxon>Eukaryota</taxon>
        <taxon>Metazoa</taxon>
        <taxon>Chordata</taxon>
        <taxon>Craniata</taxon>
        <taxon>Vertebrata</taxon>
        <taxon>Euteleostomi</taxon>
        <taxon>Actinopterygii</taxon>
        <taxon>Neopterygii</taxon>
        <taxon>Teleostei</taxon>
        <taxon>Neoteleostei</taxon>
        <taxon>Acanthomorphata</taxon>
        <taxon>Ovalentaria</taxon>
        <taxon>Atherinomorphae</taxon>
        <taxon>Beloniformes</taxon>
        <taxon>Adrianichthyidae</taxon>
        <taxon>Oryziinae</taxon>
        <taxon>Oryzias</taxon>
    </lineage>
</organism>
<dbReference type="GO" id="GO:0019752">
    <property type="term" value="P:carboxylic acid metabolic process"/>
    <property type="evidence" value="ECO:0007669"/>
    <property type="project" value="InterPro"/>
</dbReference>
<evidence type="ECO:0000256" key="3">
    <source>
        <dbReference type="ARBA" id="ARBA00011738"/>
    </source>
</evidence>
<evidence type="ECO:0000256" key="2">
    <source>
        <dbReference type="ARBA" id="ARBA00009533"/>
    </source>
</evidence>
<comment type="subunit">
    <text evidence="3">Homodimer.</text>
</comment>
<evidence type="ECO:0000256" key="4">
    <source>
        <dbReference type="ARBA" id="ARBA00022793"/>
    </source>
</evidence>